<keyword evidence="11" id="KW-1185">Reference proteome</keyword>
<keyword evidence="5 10" id="KW-0031">Aminopeptidase</keyword>
<dbReference type="GeneID" id="4782982"/>
<evidence type="ECO:0000256" key="1">
    <source>
        <dbReference type="ARBA" id="ARBA00001941"/>
    </source>
</evidence>
<name>A2BKG8_HYPBU</name>
<keyword evidence="6" id="KW-0645">Protease</keyword>
<dbReference type="EMBL" id="CP000493">
    <property type="protein sequence ID" value="ABM80479.1"/>
    <property type="molecule type" value="Genomic_DNA"/>
</dbReference>
<reference evidence="10 11" key="1">
    <citation type="journal article" date="2007" name="Archaea">
        <title>The genome of Hyperthermus butylicus: a sulfur-reducing, peptide fermenting, neutrophilic Crenarchaeote growing up to 108 degrees C.</title>
        <authorList>
            <person name="Brugger K."/>
            <person name="Chen L."/>
            <person name="Stark M."/>
            <person name="Zibat A."/>
            <person name="Redder P."/>
            <person name="Ruepp A."/>
            <person name="Awayez M."/>
            <person name="She Q."/>
            <person name="Garrett R.A."/>
            <person name="Klenk H.P."/>
        </authorList>
    </citation>
    <scope>NUCLEOTIDE SEQUENCE [LARGE SCALE GENOMIC DNA]</scope>
    <source>
        <strain evidence="11">DSM 5456 / JCM 9403 / PLM1-5</strain>
    </source>
</reference>
<evidence type="ECO:0000256" key="9">
    <source>
        <dbReference type="ARBA" id="ARBA00023049"/>
    </source>
</evidence>
<dbReference type="InterPro" id="IPR000787">
    <property type="entry name" value="Peptidase_M29"/>
</dbReference>
<dbReference type="SUPFAM" id="SSF144052">
    <property type="entry name" value="Thermophilic metalloprotease-like"/>
    <property type="match status" value="1"/>
</dbReference>
<gene>
    <name evidence="10" type="ordered locus">Hbut_0621</name>
</gene>
<comment type="cofactor">
    <cofactor evidence="2">
        <name>Mg(2+)</name>
        <dbReference type="ChEBI" id="CHEBI:18420"/>
    </cofactor>
</comment>
<keyword evidence="8" id="KW-0378">Hydrolase</keyword>
<dbReference type="GO" id="GO:0046872">
    <property type="term" value="F:metal ion binding"/>
    <property type="evidence" value="ECO:0007669"/>
    <property type="project" value="UniProtKB-KW"/>
</dbReference>
<dbReference type="KEGG" id="hbu:Hbut_0621"/>
<dbReference type="AlphaFoldDB" id="A2BKG8"/>
<dbReference type="eggNOG" id="arCOG01888">
    <property type="taxonomic scope" value="Archaea"/>
</dbReference>
<accession>A2BKG8</accession>
<dbReference type="GO" id="GO:0006508">
    <property type="term" value="P:proteolysis"/>
    <property type="evidence" value="ECO:0007669"/>
    <property type="project" value="UniProtKB-KW"/>
</dbReference>
<evidence type="ECO:0000256" key="5">
    <source>
        <dbReference type="ARBA" id="ARBA00022438"/>
    </source>
</evidence>
<evidence type="ECO:0000313" key="11">
    <source>
        <dbReference type="Proteomes" id="UP000002593"/>
    </source>
</evidence>
<comment type="similarity">
    <text evidence="4">Belongs to the peptidase M29 family.</text>
</comment>
<sequence>MPDPRISKLAKLIAEYCVSIRPGDEVVISAGLEALPLVRELYREVVSRGGYPLLVSLRDEVLDEIFYRYAKDNVLDHISPVEKLLAEKIDVSISILAPSHTKHLNGVDPERMARRSRARFELTRIYMERSARGELRWTLAPYPTRAMAQEAGMSILEFEEFVYRATMVDRDDPIAAWREKAREQQKIVDMLNRVSELHIKGPGIDFKVSVAGRKWINDDGRYNMPGGEVFTGPVEDTAEGYIEFDYPAIWRGVEVEGVRLVFRRGEVVEATARRGEDFLRKMLQTDEGARRLGELAFGLNYNIDRFTKEILFDEKIGGTMHIALGASYPETGGRNQSSIHWDMIRSLWSHKVYADGDLIYENGRFIKDVL</sequence>
<evidence type="ECO:0000256" key="8">
    <source>
        <dbReference type="ARBA" id="ARBA00022801"/>
    </source>
</evidence>
<keyword evidence="7" id="KW-0479">Metal-binding</keyword>
<dbReference type="RefSeq" id="WP_011821797.1">
    <property type="nucleotide sequence ID" value="NC_008818.1"/>
</dbReference>
<dbReference type="Pfam" id="PF02073">
    <property type="entry name" value="Peptidase_M29"/>
    <property type="match status" value="1"/>
</dbReference>
<dbReference type="PANTHER" id="PTHR34448">
    <property type="entry name" value="AMINOPEPTIDASE"/>
    <property type="match status" value="1"/>
</dbReference>
<dbReference type="PANTHER" id="PTHR34448:SF1">
    <property type="entry name" value="BLL6088 PROTEIN"/>
    <property type="match status" value="1"/>
</dbReference>
<dbReference type="STRING" id="415426.Hbut_0621"/>
<evidence type="ECO:0000256" key="2">
    <source>
        <dbReference type="ARBA" id="ARBA00001946"/>
    </source>
</evidence>
<organism evidence="10 11">
    <name type="scientific">Hyperthermus butylicus (strain DSM 5456 / JCM 9403 / PLM1-5)</name>
    <dbReference type="NCBI Taxonomy" id="415426"/>
    <lineage>
        <taxon>Archaea</taxon>
        <taxon>Thermoproteota</taxon>
        <taxon>Thermoprotei</taxon>
        <taxon>Desulfurococcales</taxon>
        <taxon>Pyrodictiaceae</taxon>
        <taxon>Hyperthermus</taxon>
    </lineage>
</organism>
<comment type="cofactor">
    <cofactor evidence="1">
        <name>Co(2+)</name>
        <dbReference type="ChEBI" id="CHEBI:48828"/>
    </cofactor>
</comment>
<dbReference type="Proteomes" id="UP000002593">
    <property type="component" value="Chromosome"/>
</dbReference>
<evidence type="ECO:0000313" key="10">
    <source>
        <dbReference type="EMBL" id="ABM80479.1"/>
    </source>
</evidence>
<dbReference type="EnsemblBacteria" id="ABM80479">
    <property type="protein sequence ID" value="ABM80479"/>
    <property type="gene ID" value="Hbut_0621"/>
</dbReference>
<dbReference type="HOGENOM" id="CLU_057697_0_0_2"/>
<keyword evidence="9" id="KW-0482">Metalloprotease</keyword>
<evidence type="ECO:0000256" key="3">
    <source>
        <dbReference type="ARBA" id="ARBA00001947"/>
    </source>
</evidence>
<evidence type="ECO:0000256" key="7">
    <source>
        <dbReference type="ARBA" id="ARBA00022723"/>
    </source>
</evidence>
<dbReference type="OrthoDB" id="145069at2157"/>
<dbReference type="InterPro" id="IPR052170">
    <property type="entry name" value="M29_Exopeptidase"/>
</dbReference>
<dbReference type="PRINTS" id="PR00919">
    <property type="entry name" value="THERMOPTASE"/>
</dbReference>
<protein>
    <submittedName>
        <fullName evidence="10">Leucyl aminopeptidase, AmpS</fullName>
    </submittedName>
</protein>
<dbReference type="GO" id="GO:0004177">
    <property type="term" value="F:aminopeptidase activity"/>
    <property type="evidence" value="ECO:0007669"/>
    <property type="project" value="UniProtKB-KW"/>
</dbReference>
<proteinExistence type="inferred from homology"/>
<comment type="cofactor">
    <cofactor evidence="3">
        <name>Zn(2+)</name>
        <dbReference type="ChEBI" id="CHEBI:29105"/>
    </cofactor>
</comment>
<dbReference type="InterPro" id="IPR035097">
    <property type="entry name" value="M29_N-terminal"/>
</dbReference>
<dbReference type="GO" id="GO:0008237">
    <property type="term" value="F:metallopeptidase activity"/>
    <property type="evidence" value="ECO:0007669"/>
    <property type="project" value="UniProtKB-KW"/>
</dbReference>
<dbReference type="Gene3D" id="3.40.1830.10">
    <property type="entry name" value="Thermophilic metalloprotease (M29)"/>
    <property type="match status" value="1"/>
</dbReference>
<evidence type="ECO:0000256" key="4">
    <source>
        <dbReference type="ARBA" id="ARBA00008236"/>
    </source>
</evidence>
<evidence type="ECO:0000256" key="6">
    <source>
        <dbReference type="ARBA" id="ARBA00022670"/>
    </source>
</evidence>